<dbReference type="PANTHER" id="PTHR11748">
    <property type="entry name" value="D-LACTATE DEHYDROGENASE"/>
    <property type="match status" value="1"/>
</dbReference>
<evidence type="ECO:0000259" key="9">
    <source>
        <dbReference type="PROSITE" id="PS51387"/>
    </source>
</evidence>
<evidence type="ECO:0000256" key="7">
    <source>
        <dbReference type="ARBA" id="ARBA00023014"/>
    </source>
</evidence>
<evidence type="ECO:0000256" key="5">
    <source>
        <dbReference type="ARBA" id="ARBA00023002"/>
    </source>
</evidence>
<dbReference type="GO" id="GO:0008720">
    <property type="term" value="F:D-lactate dehydrogenase (NAD+) activity"/>
    <property type="evidence" value="ECO:0007669"/>
    <property type="project" value="TreeGrafter"/>
</dbReference>
<keyword evidence="4" id="KW-0274">FAD</keyword>
<dbReference type="SUPFAM" id="SSF56176">
    <property type="entry name" value="FAD-binding/transporter-associated domain-like"/>
    <property type="match status" value="1"/>
</dbReference>
<dbReference type="Gene3D" id="3.30.70.2740">
    <property type="match status" value="1"/>
</dbReference>
<evidence type="ECO:0000256" key="2">
    <source>
        <dbReference type="ARBA" id="ARBA00022630"/>
    </source>
</evidence>
<dbReference type="Proteomes" id="UP000294508">
    <property type="component" value="Unassembled WGS sequence"/>
</dbReference>
<dbReference type="InterPro" id="IPR036318">
    <property type="entry name" value="FAD-bd_PCMH-like_sf"/>
</dbReference>
<evidence type="ECO:0000256" key="1">
    <source>
        <dbReference type="ARBA" id="ARBA00001974"/>
    </source>
</evidence>
<evidence type="ECO:0000313" key="10">
    <source>
        <dbReference type="EMBL" id="TCO19607.1"/>
    </source>
</evidence>
<dbReference type="Gene3D" id="3.30.465.10">
    <property type="match status" value="1"/>
</dbReference>
<dbReference type="InterPro" id="IPR004017">
    <property type="entry name" value="Cys_rich_dom"/>
</dbReference>
<evidence type="ECO:0000259" key="8">
    <source>
        <dbReference type="PROSITE" id="PS51379"/>
    </source>
</evidence>
<dbReference type="InterPro" id="IPR016166">
    <property type="entry name" value="FAD-bd_PCMH"/>
</dbReference>
<dbReference type="GO" id="GO:1903457">
    <property type="term" value="P:lactate catabolic process"/>
    <property type="evidence" value="ECO:0007669"/>
    <property type="project" value="TreeGrafter"/>
</dbReference>
<keyword evidence="3" id="KW-0479">Metal-binding</keyword>
<dbReference type="InterPro" id="IPR004113">
    <property type="entry name" value="FAD-bd_oxidored_4_C"/>
</dbReference>
<dbReference type="PROSITE" id="PS51379">
    <property type="entry name" value="4FE4S_FER_2"/>
    <property type="match status" value="1"/>
</dbReference>
<dbReference type="PROSITE" id="PS51387">
    <property type="entry name" value="FAD_PCMH"/>
    <property type="match status" value="1"/>
</dbReference>
<evidence type="ECO:0000256" key="4">
    <source>
        <dbReference type="ARBA" id="ARBA00022827"/>
    </source>
</evidence>
<dbReference type="SUPFAM" id="SSF46548">
    <property type="entry name" value="alpha-helical ferredoxin"/>
    <property type="match status" value="1"/>
</dbReference>
<keyword evidence="2" id="KW-0285">Flavoprotein</keyword>
<dbReference type="AlphaFoldDB" id="A0A4V2RYD7"/>
<dbReference type="Pfam" id="PF01565">
    <property type="entry name" value="FAD_binding_4"/>
    <property type="match status" value="1"/>
</dbReference>
<dbReference type="InterPro" id="IPR016164">
    <property type="entry name" value="FAD-linked_Oxase-like_C"/>
</dbReference>
<dbReference type="SUPFAM" id="SSF55103">
    <property type="entry name" value="FAD-linked oxidases, C-terminal domain"/>
    <property type="match status" value="1"/>
</dbReference>
<dbReference type="Gene3D" id="1.10.45.10">
    <property type="entry name" value="Vanillyl-alcohol Oxidase, Chain A, domain 4"/>
    <property type="match status" value="1"/>
</dbReference>
<reference evidence="10 11" key="1">
    <citation type="journal article" date="2015" name="Stand. Genomic Sci.">
        <title>Genomic Encyclopedia of Bacterial and Archaeal Type Strains, Phase III: the genomes of soil and plant-associated and newly described type strains.</title>
        <authorList>
            <person name="Whitman W.B."/>
            <person name="Woyke T."/>
            <person name="Klenk H.P."/>
            <person name="Zhou Y."/>
            <person name="Lilburn T.G."/>
            <person name="Beck B.J."/>
            <person name="De Vos P."/>
            <person name="Vandamme P."/>
            <person name="Eisen J.A."/>
            <person name="Garrity G."/>
            <person name="Hugenholtz P."/>
            <person name="Kyrpides N.C."/>
        </authorList>
    </citation>
    <scope>NUCLEOTIDE SEQUENCE [LARGE SCALE GENOMIC DNA]</scope>
    <source>
        <strain evidence="10 11">VKM Ac-2572</strain>
    </source>
</reference>
<organism evidence="10 11">
    <name type="scientific">Kribbella steppae</name>
    <dbReference type="NCBI Taxonomy" id="2512223"/>
    <lineage>
        <taxon>Bacteria</taxon>
        <taxon>Bacillati</taxon>
        <taxon>Actinomycetota</taxon>
        <taxon>Actinomycetes</taxon>
        <taxon>Propionibacteriales</taxon>
        <taxon>Kribbellaceae</taxon>
        <taxon>Kribbella</taxon>
    </lineage>
</organism>
<dbReference type="InterPro" id="IPR017900">
    <property type="entry name" value="4Fe4S_Fe_S_CS"/>
</dbReference>
<keyword evidence="6" id="KW-0408">Iron</keyword>
<dbReference type="PANTHER" id="PTHR11748:SF119">
    <property type="entry name" value="D-2-HYDROXYGLUTARATE DEHYDROGENASE"/>
    <property type="match status" value="1"/>
</dbReference>
<accession>A0A4V2RYD7</accession>
<feature type="domain" description="FAD-binding PCMH-type" evidence="9">
    <location>
        <begin position="33"/>
        <end position="255"/>
    </location>
</feature>
<dbReference type="GO" id="GO:0071949">
    <property type="term" value="F:FAD binding"/>
    <property type="evidence" value="ECO:0007669"/>
    <property type="project" value="InterPro"/>
</dbReference>
<dbReference type="GO" id="GO:0046872">
    <property type="term" value="F:metal ion binding"/>
    <property type="evidence" value="ECO:0007669"/>
    <property type="project" value="UniProtKB-KW"/>
</dbReference>
<dbReference type="InterPro" id="IPR006094">
    <property type="entry name" value="Oxid_FAD_bind_N"/>
</dbReference>
<dbReference type="OrthoDB" id="9770306at2"/>
<name>A0A4V2RYD7_9ACTN</name>
<dbReference type="InterPro" id="IPR016171">
    <property type="entry name" value="Vanillyl_alc_oxidase_C-sub2"/>
</dbReference>
<protein>
    <submittedName>
        <fullName evidence="10">FAD/FMN-containing dehydrogenase</fullName>
    </submittedName>
</protein>
<keyword evidence="11" id="KW-1185">Reference proteome</keyword>
<dbReference type="Pfam" id="PF13183">
    <property type="entry name" value="Fer4_8"/>
    <property type="match status" value="1"/>
</dbReference>
<dbReference type="EMBL" id="SLWN01000013">
    <property type="protein sequence ID" value="TCO19607.1"/>
    <property type="molecule type" value="Genomic_DNA"/>
</dbReference>
<evidence type="ECO:0000256" key="6">
    <source>
        <dbReference type="ARBA" id="ARBA00023004"/>
    </source>
</evidence>
<evidence type="ECO:0000256" key="3">
    <source>
        <dbReference type="ARBA" id="ARBA00022723"/>
    </source>
</evidence>
<proteinExistence type="predicted"/>
<dbReference type="InterPro" id="IPR016169">
    <property type="entry name" value="FAD-bd_PCMH_sub2"/>
</dbReference>
<evidence type="ECO:0000313" key="11">
    <source>
        <dbReference type="Proteomes" id="UP000294508"/>
    </source>
</evidence>
<feature type="domain" description="4Fe-4S ferredoxin-type" evidence="8">
    <location>
        <begin position="590"/>
        <end position="621"/>
    </location>
</feature>
<sequence>MPSIAARLRAAGLRDVRDDNTARAAYSSDASLYRVVPEAVACPSSAAEVALALGAARELGVPVTARGAGTSVAGNAIGPGLVLDLSRHLGRILELDPAAGLARVQPGVVLADLQRAAAVHGLRFGPDPSTHSRCTIGGMVGNDACGSRALGYGRTADNVAALRLVTGAGDDLFTSRGDGSHHTDGFADGIAGLRSVVSDGLATLRTEFGRFGRQVSGYALHNLLPENGFDLTRALVGSEGTLGVLTEITVRLVAEPAERVLVALGFDDIVAAAEATPTVLKYSPTACEGIDARIVEVVRRRRGAAAVPELPRGAAWLLVELPGDSKVEVLDRARDLAMCVDALEARVIDNVRESAALWRIREDGAGLAGRAPSGAPAWSGWEDAAVPPAALGEYLREFEELVSRSGLTHMPFGHFGDGCVHTRLDFALRAEHGADRMREFLVEAAGLVVRHGGSLSGEHGDGRARSELLPIMYSSDALRIMAAVKHVFDPDGVLNPGVLVEPAPLESALRITSSLPLLQQVGFAYAEDGGDFSEAVHRCTGVGKCRVTAGSAGTVMCPSYVATREEKDSTRGRARVLQEMVNGELVDGWRSPAVHDALDLCLSCKGCATDCPTGVDMATWKSEVLHQTYRRRLRPLTHYSLGRLPQWARMASRAPAVANRLSRVPALRRLLFAVAGIDPHRSAPSFPAETFRSWFQNRAGANGGEAAEVLLYVDSFTDLFTPEVGKAMVTVLEAAGYRVGLTPREACCGLTWISTGQLDHAKRSLERTIDSLSRTSGALPIVGIEPSCTAALRHDAVRLVPGDATRQVVGRIVTLAELLAEHPTWTPPDLSDLRVVAQPHCHHHAVMGWDADAALLARAGAHVDRVGGCCGLAGNFGMERGHYDVSVAVAEQQLLPAIARSEQDAVVLADGFSCRTQVNDLAHRPALHLAQLIAQRLARPQ</sequence>
<dbReference type="Pfam" id="PF02754">
    <property type="entry name" value="CCG"/>
    <property type="match status" value="1"/>
</dbReference>
<dbReference type="InterPro" id="IPR017896">
    <property type="entry name" value="4Fe4S_Fe-S-bd"/>
</dbReference>
<dbReference type="GO" id="GO:0051536">
    <property type="term" value="F:iron-sulfur cluster binding"/>
    <property type="evidence" value="ECO:0007669"/>
    <property type="project" value="UniProtKB-KW"/>
</dbReference>
<dbReference type="GO" id="GO:0004458">
    <property type="term" value="F:D-lactate dehydrogenase (cytochrome) activity"/>
    <property type="evidence" value="ECO:0007669"/>
    <property type="project" value="TreeGrafter"/>
</dbReference>
<dbReference type="RefSeq" id="WP_132213094.1">
    <property type="nucleotide sequence ID" value="NZ_SLWN01000013.1"/>
</dbReference>
<keyword evidence="7" id="KW-0411">Iron-sulfur</keyword>
<gene>
    <name evidence="10" type="ORF">EV652_1136</name>
</gene>
<comment type="caution">
    <text evidence="10">The sequence shown here is derived from an EMBL/GenBank/DDBJ whole genome shotgun (WGS) entry which is preliminary data.</text>
</comment>
<dbReference type="Pfam" id="PF02913">
    <property type="entry name" value="FAD-oxidase_C"/>
    <property type="match status" value="1"/>
</dbReference>
<dbReference type="PROSITE" id="PS00198">
    <property type="entry name" value="4FE4S_FER_1"/>
    <property type="match status" value="1"/>
</dbReference>
<keyword evidence="5" id="KW-0560">Oxidoreductase</keyword>
<comment type="cofactor">
    <cofactor evidence="1">
        <name>FAD</name>
        <dbReference type="ChEBI" id="CHEBI:57692"/>
    </cofactor>
</comment>